<keyword evidence="3" id="KW-1185">Reference proteome</keyword>
<evidence type="ECO:0000259" key="1">
    <source>
        <dbReference type="PROSITE" id="PS50995"/>
    </source>
</evidence>
<dbReference type="PANTHER" id="PTHR33164">
    <property type="entry name" value="TRANSCRIPTIONAL REGULATOR, MARR FAMILY"/>
    <property type="match status" value="1"/>
</dbReference>
<dbReference type="InterPro" id="IPR036388">
    <property type="entry name" value="WH-like_DNA-bd_sf"/>
</dbReference>
<dbReference type="Pfam" id="PF12802">
    <property type="entry name" value="MarR_2"/>
    <property type="match status" value="1"/>
</dbReference>
<feature type="domain" description="HTH marR-type" evidence="1">
    <location>
        <begin position="31"/>
        <end position="165"/>
    </location>
</feature>
<dbReference type="InterPro" id="IPR000835">
    <property type="entry name" value="HTH_MarR-typ"/>
</dbReference>
<protein>
    <submittedName>
        <fullName evidence="2">MarR family transcriptional regulator</fullName>
    </submittedName>
</protein>
<dbReference type="PANTHER" id="PTHR33164:SF43">
    <property type="entry name" value="HTH-TYPE TRANSCRIPTIONAL REPRESSOR YETL"/>
    <property type="match status" value="1"/>
</dbReference>
<accession>A0ABT7N5L5</accession>
<sequence length="173" mass="19389">MDDRKTDVWLIMSSIMRHTFDNVNQKGRGPADDVLEAIHAVMHRVRAFQHRVVEDLPGSPTPMDAKVLGFFARNPGATQSDLATHSGRDKGQLARLVGGLRERGLLQAQADASDRRNLRLALTDEGKALHEKLQRRRRKLAQVAADGLGEEEKQQLLALLTRVQENLDRARES</sequence>
<proteinExistence type="predicted"/>
<dbReference type="EMBL" id="JASZYV010000001">
    <property type="protein sequence ID" value="MDM0043244.1"/>
    <property type="molecule type" value="Genomic_DNA"/>
</dbReference>
<dbReference type="Proteomes" id="UP001174908">
    <property type="component" value="Unassembled WGS sequence"/>
</dbReference>
<evidence type="ECO:0000313" key="3">
    <source>
        <dbReference type="Proteomes" id="UP001174908"/>
    </source>
</evidence>
<reference evidence="2" key="1">
    <citation type="submission" date="2023-06" db="EMBL/GenBank/DDBJ databases">
        <authorList>
            <person name="Jiang Y."/>
            <person name="Liu Q."/>
        </authorList>
    </citation>
    <scope>NUCLEOTIDE SEQUENCE</scope>
    <source>
        <strain evidence="2">CGMCC 1.12089</strain>
    </source>
</reference>
<dbReference type="PROSITE" id="PS50995">
    <property type="entry name" value="HTH_MARR_2"/>
    <property type="match status" value="1"/>
</dbReference>
<comment type="caution">
    <text evidence="2">The sequence shown here is derived from an EMBL/GenBank/DDBJ whole genome shotgun (WGS) entry which is preliminary data.</text>
</comment>
<dbReference type="Gene3D" id="1.10.10.10">
    <property type="entry name" value="Winged helix-like DNA-binding domain superfamily/Winged helix DNA-binding domain"/>
    <property type="match status" value="1"/>
</dbReference>
<organism evidence="2 3">
    <name type="scientific">Variovorax dokdonensis</name>
    <dbReference type="NCBI Taxonomy" id="344883"/>
    <lineage>
        <taxon>Bacteria</taxon>
        <taxon>Pseudomonadati</taxon>
        <taxon>Pseudomonadota</taxon>
        <taxon>Betaproteobacteria</taxon>
        <taxon>Burkholderiales</taxon>
        <taxon>Comamonadaceae</taxon>
        <taxon>Variovorax</taxon>
    </lineage>
</organism>
<name>A0ABT7N5L5_9BURK</name>
<evidence type="ECO:0000313" key="2">
    <source>
        <dbReference type="EMBL" id="MDM0043244.1"/>
    </source>
</evidence>
<dbReference type="SMART" id="SM00347">
    <property type="entry name" value="HTH_MARR"/>
    <property type="match status" value="1"/>
</dbReference>
<dbReference type="RefSeq" id="WP_286658362.1">
    <property type="nucleotide sequence ID" value="NZ_JASZYV010000001.1"/>
</dbReference>
<gene>
    <name evidence="2" type="ORF">QTH91_01995</name>
</gene>
<dbReference type="SUPFAM" id="SSF46785">
    <property type="entry name" value="Winged helix' DNA-binding domain"/>
    <property type="match status" value="1"/>
</dbReference>
<dbReference type="PRINTS" id="PR00598">
    <property type="entry name" value="HTHMARR"/>
</dbReference>
<dbReference type="InterPro" id="IPR039422">
    <property type="entry name" value="MarR/SlyA-like"/>
</dbReference>
<dbReference type="InterPro" id="IPR036390">
    <property type="entry name" value="WH_DNA-bd_sf"/>
</dbReference>